<name>A0A4C1XE67_EUMVA</name>
<dbReference type="Proteomes" id="UP000299102">
    <property type="component" value="Unassembled WGS sequence"/>
</dbReference>
<comment type="caution">
    <text evidence="1">The sequence shown here is derived from an EMBL/GenBank/DDBJ whole genome shotgun (WGS) entry which is preliminary data.</text>
</comment>
<gene>
    <name evidence="1" type="ORF">EVAR_52760_1</name>
</gene>
<accession>A0A4C1XE67</accession>
<proteinExistence type="predicted"/>
<protein>
    <submittedName>
        <fullName evidence="1">Uncharacterized protein</fullName>
    </submittedName>
</protein>
<dbReference type="AlphaFoldDB" id="A0A4C1XE67"/>
<organism evidence="1 2">
    <name type="scientific">Eumeta variegata</name>
    <name type="common">Bagworm moth</name>
    <name type="synonym">Eumeta japonica</name>
    <dbReference type="NCBI Taxonomy" id="151549"/>
    <lineage>
        <taxon>Eukaryota</taxon>
        <taxon>Metazoa</taxon>
        <taxon>Ecdysozoa</taxon>
        <taxon>Arthropoda</taxon>
        <taxon>Hexapoda</taxon>
        <taxon>Insecta</taxon>
        <taxon>Pterygota</taxon>
        <taxon>Neoptera</taxon>
        <taxon>Endopterygota</taxon>
        <taxon>Lepidoptera</taxon>
        <taxon>Glossata</taxon>
        <taxon>Ditrysia</taxon>
        <taxon>Tineoidea</taxon>
        <taxon>Psychidae</taxon>
        <taxon>Oiketicinae</taxon>
        <taxon>Eumeta</taxon>
    </lineage>
</organism>
<reference evidence="1 2" key="1">
    <citation type="journal article" date="2019" name="Commun. Biol.">
        <title>The bagworm genome reveals a unique fibroin gene that provides high tensile strength.</title>
        <authorList>
            <person name="Kono N."/>
            <person name="Nakamura H."/>
            <person name="Ohtoshi R."/>
            <person name="Tomita M."/>
            <person name="Numata K."/>
            <person name="Arakawa K."/>
        </authorList>
    </citation>
    <scope>NUCLEOTIDE SEQUENCE [LARGE SCALE GENOMIC DNA]</scope>
</reference>
<sequence length="227" mass="25312">MAPRDARAGRPRPVPRASGSTFVWLAVSPANVSINFHNVDKNFAVFTRKRQSCLRWRNVVKVAPFRLHIGANSTPSQQLQLHEFYKYTDGRAISSHHPWMRVAVVQTHTHTRASALRRLNETAGAGTHFHRAIEGEGGDGGRRSRPCCSLKDIAAARSRQKRVLSANARCETPTDTAIVSCSNKALRLYLWTPTTPQKLIGPRPTCVLATWRRNCAQTSPIYEYAAS</sequence>
<keyword evidence="2" id="KW-1185">Reference proteome</keyword>
<evidence type="ECO:0000313" key="2">
    <source>
        <dbReference type="Proteomes" id="UP000299102"/>
    </source>
</evidence>
<dbReference type="EMBL" id="BGZK01000809">
    <property type="protein sequence ID" value="GBP61272.1"/>
    <property type="molecule type" value="Genomic_DNA"/>
</dbReference>
<evidence type="ECO:0000313" key="1">
    <source>
        <dbReference type="EMBL" id="GBP61272.1"/>
    </source>
</evidence>